<evidence type="ECO:0000313" key="3">
    <source>
        <dbReference type="Proteomes" id="UP000179807"/>
    </source>
</evidence>
<comment type="caution">
    <text evidence="2">The sequence shown here is derived from an EMBL/GenBank/DDBJ whole genome shotgun (WGS) entry which is preliminary data.</text>
</comment>
<dbReference type="RefSeq" id="XP_068366635.1">
    <property type="nucleotide sequence ID" value="XM_068498862.1"/>
</dbReference>
<protein>
    <recommendedName>
        <fullName evidence="4">DUF4201 domain-containing protein</fullName>
    </recommendedName>
</protein>
<keyword evidence="1" id="KW-0175">Coiled coil</keyword>
<gene>
    <name evidence="2" type="ORF">TRFO_16244</name>
</gene>
<reference evidence="2" key="1">
    <citation type="submission" date="2016-10" db="EMBL/GenBank/DDBJ databases">
        <authorList>
            <person name="Benchimol M."/>
            <person name="Almeida L.G."/>
            <person name="Vasconcelos A.T."/>
            <person name="Perreira-Neves A."/>
            <person name="Rosa I.A."/>
            <person name="Tasca T."/>
            <person name="Bogo M.R."/>
            <person name="de Souza W."/>
        </authorList>
    </citation>
    <scope>NUCLEOTIDE SEQUENCE [LARGE SCALE GENOMIC DNA]</scope>
    <source>
        <strain evidence="2">K</strain>
    </source>
</reference>
<feature type="coiled-coil region" evidence="1">
    <location>
        <begin position="361"/>
        <end position="392"/>
    </location>
</feature>
<dbReference type="AlphaFoldDB" id="A0A1J4KQI1"/>
<organism evidence="2 3">
    <name type="scientific">Tritrichomonas foetus</name>
    <dbReference type="NCBI Taxonomy" id="1144522"/>
    <lineage>
        <taxon>Eukaryota</taxon>
        <taxon>Metamonada</taxon>
        <taxon>Parabasalia</taxon>
        <taxon>Tritrichomonadida</taxon>
        <taxon>Tritrichomonadidae</taxon>
        <taxon>Tritrichomonas</taxon>
    </lineage>
</organism>
<dbReference type="VEuPathDB" id="TrichDB:TRFO_16244"/>
<dbReference type="Proteomes" id="UP000179807">
    <property type="component" value="Unassembled WGS sequence"/>
</dbReference>
<accession>A0A1J4KQI1</accession>
<dbReference type="GeneID" id="94833566"/>
<evidence type="ECO:0000313" key="2">
    <source>
        <dbReference type="EMBL" id="OHT13499.1"/>
    </source>
</evidence>
<dbReference type="EMBL" id="MLAK01000510">
    <property type="protein sequence ID" value="OHT13499.1"/>
    <property type="molecule type" value="Genomic_DNA"/>
</dbReference>
<evidence type="ECO:0000256" key="1">
    <source>
        <dbReference type="SAM" id="Coils"/>
    </source>
</evidence>
<sequence length="456" mass="54490">MIKIYGITKHHHTTSKGDFLVNYVQLTHINIISLTYLKMDYRKASHFKVVASSYCKPEIETFSYKVHNKMFVNDYLRDHHIIEEKVRKELNNVHSLNEINKKKIYQLQTKIDYFDDRMIACLEFSTAAGLYRDFLDLRMKLAQESLSDPIDNIGDLENFVLEQESNLIKLENFVNKSLIENNDSFLDKVNNSEELFYVNELILKNEERKTFLERKKKSLRKKSKQLNWFEILKTKKRQFSLKLQKFDFSIFDRFSEISNRIERKSRKVTKSLNVVSEMEGMFFKDHLENFNFYQMKMSVLRKLQKETLEINYLIKNIESLKEENLNLLTKLSLDGTARRISRLIELYQQDKNDLLIRNEIVKKRQNEFEKKQNEIDEKIEKHQQNTIEYENQIQKVNEFTNHIIEIENNGFEIQKILNSKLKEIQELSGTKELEVPESSKFENLSKVYSIVSQPNL</sequence>
<evidence type="ECO:0008006" key="4">
    <source>
        <dbReference type="Google" id="ProtNLM"/>
    </source>
</evidence>
<name>A0A1J4KQI1_9EUKA</name>
<proteinExistence type="predicted"/>
<keyword evidence="3" id="KW-1185">Reference proteome</keyword>